<reference evidence="1 2" key="2">
    <citation type="journal article" date="2012" name="PLoS Pathog.">
        <title>Diverse lifestyles and strategies of plant pathogenesis encoded in the genomes of eighteen Dothideomycetes fungi.</title>
        <authorList>
            <person name="Ohm R.A."/>
            <person name="Feau N."/>
            <person name="Henrissat B."/>
            <person name="Schoch C.L."/>
            <person name="Horwitz B.A."/>
            <person name="Barry K.W."/>
            <person name="Condon B.J."/>
            <person name="Copeland A.C."/>
            <person name="Dhillon B."/>
            <person name="Glaser F."/>
            <person name="Hesse C.N."/>
            <person name="Kosti I."/>
            <person name="LaButti K."/>
            <person name="Lindquist E.A."/>
            <person name="Lucas S."/>
            <person name="Salamov A.A."/>
            <person name="Bradshaw R.E."/>
            <person name="Ciuffetti L."/>
            <person name="Hamelin R.C."/>
            <person name="Kema G.H.J."/>
            <person name="Lawrence C."/>
            <person name="Scott J.A."/>
            <person name="Spatafora J.W."/>
            <person name="Turgeon B.G."/>
            <person name="de Wit P.J.G.M."/>
            <person name="Zhong S."/>
            <person name="Goodwin S.B."/>
            <person name="Grigoriev I.V."/>
        </authorList>
    </citation>
    <scope>NUCLEOTIDE SEQUENCE [LARGE SCALE GENOMIC DNA]</scope>
    <source>
        <strain evidence="2">NZE10 / CBS 128990</strain>
    </source>
</reference>
<reference evidence="2" key="1">
    <citation type="journal article" date="2012" name="PLoS Genet.">
        <title>The genomes of the fungal plant pathogens Cladosporium fulvum and Dothistroma septosporum reveal adaptation to different hosts and lifestyles but also signatures of common ancestry.</title>
        <authorList>
            <person name="de Wit P.J.G.M."/>
            <person name="van der Burgt A."/>
            <person name="Oekmen B."/>
            <person name="Stergiopoulos I."/>
            <person name="Abd-Elsalam K.A."/>
            <person name="Aerts A.L."/>
            <person name="Bahkali A.H."/>
            <person name="Beenen H.G."/>
            <person name="Chettri P."/>
            <person name="Cox M.P."/>
            <person name="Datema E."/>
            <person name="de Vries R.P."/>
            <person name="Dhillon B."/>
            <person name="Ganley A.R."/>
            <person name="Griffiths S.A."/>
            <person name="Guo Y."/>
            <person name="Hamelin R.C."/>
            <person name="Henrissat B."/>
            <person name="Kabir M.S."/>
            <person name="Jashni M.K."/>
            <person name="Kema G."/>
            <person name="Klaubauf S."/>
            <person name="Lapidus A."/>
            <person name="Levasseur A."/>
            <person name="Lindquist E."/>
            <person name="Mehrabi R."/>
            <person name="Ohm R.A."/>
            <person name="Owen T.J."/>
            <person name="Salamov A."/>
            <person name="Schwelm A."/>
            <person name="Schijlen E."/>
            <person name="Sun H."/>
            <person name="van den Burg H.A."/>
            <person name="van Ham R.C.H.J."/>
            <person name="Zhang S."/>
            <person name="Goodwin S.B."/>
            <person name="Grigoriev I.V."/>
            <person name="Collemare J."/>
            <person name="Bradshaw R.E."/>
        </authorList>
    </citation>
    <scope>NUCLEOTIDE SEQUENCE [LARGE SCALE GENOMIC DNA]</scope>
    <source>
        <strain evidence="2">NZE10 / CBS 128990</strain>
    </source>
</reference>
<evidence type="ECO:0000313" key="1">
    <source>
        <dbReference type="EMBL" id="EME40747.1"/>
    </source>
</evidence>
<dbReference type="InterPro" id="IPR052895">
    <property type="entry name" value="HetReg/Transcr_Mod"/>
</dbReference>
<gene>
    <name evidence="1" type="ORF">DOTSEDRAFT_27360</name>
</gene>
<evidence type="ECO:0000313" key="2">
    <source>
        <dbReference type="Proteomes" id="UP000016933"/>
    </source>
</evidence>
<keyword evidence="2" id="KW-1185">Reference proteome</keyword>
<organism evidence="1 2">
    <name type="scientific">Dothistroma septosporum (strain NZE10 / CBS 128990)</name>
    <name type="common">Red band needle blight fungus</name>
    <name type="synonym">Mycosphaerella pini</name>
    <dbReference type="NCBI Taxonomy" id="675120"/>
    <lineage>
        <taxon>Eukaryota</taxon>
        <taxon>Fungi</taxon>
        <taxon>Dikarya</taxon>
        <taxon>Ascomycota</taxon>
        <taxon>Pezizomycotina</taxon>
        <taxon>Dothideomycetes</taxon>
        <taxon>Dothideomycetidae</taxon>
        <taxon>Mycosphaerellales</taxon>
        <taxon>Mycosphaerellaceae</taxon>
        <taxon>Dothistroma</taxon>
    </lineage>
</organism>
<dbReference type="AlphaFoldDB" id="N1PEH9"/>
<proteinExistence type="predicted"/>
<evidence type="ECO:0008006" key="3">
    <source>
        <dbReference type="Google" id="ProtNLM"/>
    </source>
</evidence>
<sequence length="451" mass="50759">MPSLWKGPSSSLEHDRLLKSSSVPFNDVSMYTNWPSIYSFFSDRWFTRAWIIQEIALGQQAVCYQGRSSTSWNEIATVATLLYKHRHKIPGSRREEALRGIENVAQIWSLGQRTTQSLTSLLLLTYTFNCTVPQDLVFATLGLRHRTAQTSGSASRITPAYNEPLQEVYAKATKAAIIESQSLGILKHAHSLRPIDRDCQGGATFPSWALRLDCRSQYRVHPISYRGFRFNAHGGAPLTLWPNESSKVLRVMGVRFDVVTNVSPQIQWQTQSQERGEIMTAADVVRETYQWAVGALRSRDEDRLVRNFALTMAAGQDADGRNIMSAPKRLHAGMDKFLMPKKLETQKTAATLPPNDPDIVYTLSAMIKSAHHRTVFVTRSGSLGLGTENVHVNDVVCVLFGGSVPFVLRPEGHFWRFVGDAFVEEIMDGHYVRTLHGRGLLDGEKQWIKIR</sequence>
<protein>
    <recommendedName>
        <fullName evidence="3">Heterokaryon incompatibility domain-containing protein</fullName>
    </recommendedName>
</protein>
<dbReference type="Pfam" id="PF26639">
    <property type="entry name" value="Het-6_barrel"/>
    <property type="match status" value="1"/>
</dbReference>
<dbReference type="EMBL" id="KB446543">
    <property type="protein sequence ID" value="EME40747.1"/>
    <property type="molecule type" value="Genomic_DNA"/>
</dbReference>
<accession>N1PEH9</accession>
<dbReference type="OMA" id="FPSWALR"/>
<dbReference type="Proteomes" id="UP000016933">
    <property type="component" value="Unassembled WGS sequence"/>
</dbReference>
<dbReference type="HOGENOM" id="CLU_004184_7_2_1"/>
<dbReference type="STRING" id="675120.N1PEH9"/>
<dbReference type="OrthoDB" id="2157530at2759"/>
<dbReference type="PANTHER" id="PTHR24148:SF64">
    <property type="entry name" value="HETEROKARYON INCOMPATIBILITY DOMAIN-CONTAINING PROTEIN"/>
    <property type="match status" value="1"/>
</dbReference>
<dbReference type="PANTHER" id="PTHR24148">
    <property type="entry name" value="ANKYRIN REPEAT DOMAIN-CONTAINING PROTEIN 39 HOMOLOG-RELATED"/>
    <property type="match status" value="1"/>
</dbReference>
<name>N1PEH9_DOTSN</name>